<feature type="compositionally biased region" description="Polar residues" evidence="1">
    <location>
        <begin position="44"/>
        <end position="55"/>
    </location>
</feature>
<name>A0A812U7G7_SYMPI</name>
<feature type="region of interest" description="Disordered" evidence="1">
    <location>
        <begin position="850"/>
        <end position="879"/>
    </location>
</feature>
<accession>A0A812U7G7</accession>
<protein>
    <submittedName>
        <fullName evidence="2">Uncharacterized protein</fullName>
    </submittedName>
</protein>
<dbReference type="AlphaFoldDB" id="A0A812U7G7"/>
<feature type="compositionally biased region" description="Low complexity" evidence="1">
    <location>
        <begin position="862"/>
        <end position="879"/>
    </location>
</feature>
<sequence length="879" mass="97323">MHTTTAFVKAVKESADCLKKNVALIYERDPFGSDSDSDHDAANTDVQAVQPNNGKETPAPVLKEAVVHEARKVVVQEEAEEDARSDDQNQGATAIGENRFLTFDIDDLLTENTADFNLDLCKVQVSRLLSKVRVAERVEAAKDMEQWMSVLETSNAESEVMLTETEAATDASQHGLEERRQDIATLVGQSSIKTSELLKGFMQKVSQYRLDTLDMLRARYAKSAYDEFWDGLQDTIDRETTRRRSKIDEEHTMEVAAEVHRRLVGDAAQGPVVAAAVNPSVVAAHMLEAISLQQDETTYRKTRLEMETGKRKQYENILLGVDGGSEEPIEGQEGALNRLRLSDAENDLLAQVRVDARKAACDSILATEEGGRLAEKASGKDMEDQNQLFFECQKLKLKAQELERQLKSLSTPEERIKELEQQVAAKCLQMQRAAKRSERKARMREQQVGADSQSLEPDDMKGPDAASLVQWLLSLAPSLASSVEQVQAEYQKLRATYDIAKETLLSERMESFGLRPGDSSKPKLETLQQKLQESKEELQILIEEKAHLDQAVRGPKKKPKGEANLSDDQVMTRAGGDDAEDGDLLVTSFMSQSSLFDCDGKPIMVNAVLPDPSEFTAVGQSRPYLAELTKACQLLEKQRADLSAKLRRANGEHPEENDDQLGGSRESQAEPARRKEASGSSTRRSSVGNAGGRDTKRNDSNRLGGDKGSKASASAIPSRPTRKGRQAIMGALKPVDDQPEVTEEAKAGVLALLAMFKELEDVRAQINYSDSRIHRAKSQHDGKDAARGEESDDDDGAPDANRELRREVQRKQRELNQLRKRWAEDRGNREKAVTRHAALAGSAVRYLLQERLQAEAQEDNSSDSSTESSSQSDASSKES</sequence>
<gene>
    <name evidence="2" type="ORF">SPIL2461_LOCUS14883</name>
</gene>
<feature type="region of interest" description="Disordered" evidence="1">
    <location>
        <begin position="550"/>
        <end position="579"/>
    </location>
</feature>
<dbReference type="EMBL" id="CAJNIZ010035224">
    <property type="protein sequence ID" value="CAE7558040.1"/>
    <property type="molecule type" value="Genomic_DNA"/>
</dbReference>
<feature type="compositionally biased region" description="Basic and acidic residues" evidence="1">
    <location>
        <begin position="667"/>
        <end position="677"/>
    </location>
</feature>
<feature type="compositionally biased region" description="Polar residues" evidence="1">
    <location>
        <begin position="678"/>
        <end position="688"/>
    </location>
</feature>
<feature type="region of interest" description="Disordered" evidence="1">
    <location>
        <begin position="773"/>
        <end position="811"/>
    </location>
</feature>
<feature type="region of interest" description="Disordered" evidence="1">
    <location>
        <begin position="647"/>
        <end position="726"/>
    </location>
</feature>
<evidence type="ECO:0000256" key="1">
    <source>
        <dbReference type="SAM" id="MobiDB-lite"/>
    </source>
</evidence>
<evidence type="ECO:0000313" key="2">
    <source>
        <dbReference type="EMBL" id="CAE7558040.1"/>
    </source>
</evidence>
<evidence type="ECO:0000313" key="3">
    <source>
        <dbReference type="Proteomes" id="UP000649617"/>
    </source>
</evidence>
<proteinExistence type="predicted"/>
<feature type="compositionally biased region" description="Basic and acidic residues" evidence="1">
    <location>
        <begin position="778"/>
        <end position="789"/>
    </location>
</feature>
<organism evidence="2 3">
    <name type="scientific">Symbiodinium pilosum</name>
    <name type="common">Dinoflagellate</name>
    <dbReference type="NCBI Taxonomy" id="2952"/>
    <lineage>
        <taxon>Eukaryota</taxon>
        <taxon>Sar</taxon>
        <taxon>Alveolata</taxon>
        <taxon>Dinophyceae</taxon>
        <taxon>Suessiales</taxon>
        <taxon>Symbiodiniaceae</taxon>
        <taxon>Symbiodinium</taxon>
    </lineage>
</organism>
<feature type="region of interest" description="Disordered" evidence="1">
    <location>
        <begin position="31"/>
        <end position="57"/>
    </location>
</feature>
<reference evidence="2" key="1">
    <citation type="submission" date="2021-02" db="EMBL/GenBank/DDBJ databases">
        <authorList>
            <person name="Dougan E. K."/>
            <person name="Rhodes N."/>
            <person name="Thang M."/>
            <person name="Chan C."/>
        </authorList>
    </citation>
    <scope>NUCLEOTIDE SEQUENCE</scope>
</reference>
<feature type="compositionally biased region" description="Basic and acidic residues" evidence="1">
    <location>
        <begin position="693"/>
        <end position="709"/>
    </location>
</feature>
<dbReference type="OrthoDB" id="441362at2759"/>
<feature type="region of interest" description="Disordered" evidence="1">
    <location>
        <begin position="434"/>
        <end position="461"/>
    </location>
</feature>
<feature type="compositionally biased region" description="Basic and acidic residues" evidence="1">
    <location>
        <begin position="31"/>
        <end position="42"/>
    </location>
</feature>
<comment type="caution">
    <text evidence="2">The sequence shown here is derived from an EMBL/GenBank/DDBJ whole genome shotgun (WGS) entry which is preliminary data.</text>
</comment>
<keyword evidence="3" id="KW-1185">Reference proteome</keyword>
<dbReference type="Proteomes" id="UP000649617">
    <property type="component" value="Unassembled WGS sequence"/>
</dbReference>
<feature type="compositionally biased region" description="Basic and acidic residues" evidence="1">
    <location>
        <begin position="800"/>
        <end position="811"/>
    </location>
</feature>